<dbReference type="EMBL" id="JBHUFD010000018">
    <property type="protein sequence ID" value="MFD1874953.1"/>
    <property type="molecule type" value="Genomic_DNA"/>
</dbReference>
<evidence type="ECO:0000313" key="3">
    <source>
        <dbReference type="Proteomes" id="UP001597197"/>
    </source>
</evidence>
<name>A0ABW4QZA1_9BACT</name>
<dbReference type="Pfam" id="PF13340">
    <property type="entry name" value="DUF4096"/>
    <property type="match status" value="1"/>
</dbReference>
<evidence type="ECO:0000259" key="1">
    <source>
        <dbReference type="Pfam" id="PF13340"/>
    </source>
</evidence>
<comment type="caution">
    <text evidence="2">The sequence shown here is derived from an EMBL/GenBank/DDBJ whole genome shotgun (WGS) entry which is preliminary data.</text>
</comment>
<organism evidence="2 3">
    <name type="scientific">Hymenobacter bucti</name>
    <dbReference type="NCBI Taxonomy" id="1844114"/>
    <lineage>
        <taxon>Bacteria</taxon>
        <taxon>Pseudomonadati</taxon>
        <taxon>Bacteroidota</taxon>
        <taxon>Cytophagia</taxon>
        <taxon>Cytophagales</taxon>
        <taxon>Hymenobacteraceae</taxon>
        <taxon>Hymenobacter</taxon>
    </lineage>
</organism>
<keyword evidence="3" id="KW-1185">Reference proteome</keyword>
<protein>
    <submittedName>
        <fullName evidence="2">Transposase</fullName>
    </submittedName>
</protein>
<feature type="domain" description="Insertion element IS402-like" evidence="1">
    <location>
        <begin position="8"/>
        <end position="57"/>
    </location>
</feature>
<accession>A0ABW4QZA1</accession>
<dbReference type="RefSeq" id="WP_382317189.1">
    <property type="nucleotide sequence ID" value="NZ_JBHUFD010000018.1"/>
</dbReference>
<dbReference type="InterPro" id="IPR025161">
    <property type="entry name" value="IS402-like_dom"/>
</dbReference>
<sequence length="72" mass="8149">MVDGHQPLTDSQWQVIAHLLAVQRKRHHCLRQVVDAMHNSCRTGCQWRYLPACFPPGLPCITTSAAGRRTAR</sequence>
<reference evidence="3" key="1">
    <citation type="journal article" date="2019" name="Int. J. Syst. Evol. Microbiol.">
        <title>The Global Catalogue of Microorganisms (GCM) 10K type strain sequencing project: providing services to taxonomists for standard genome sequencing and annotation.</title>
        <authorList>
            <consortium name="The Broad Institute Genomics Platform"/>
            <consortium name="The Broad Institute Genome Sequencing Center for Infectious Disease"/>
            <person name="Wu L."/>
            <person name="Ma J."/>
        </authorList>
    </citation>
    <scope>NUCLEOTIDE SEQUENCE [LARGE SCALE GENOMIC DNA]</scope>
    <source>
        <strain evidence="3">CGMCC 1.15795</strain>
    </source>
</reference>
<evidence type="ECO:0000313" key="2">
    <source>
        <dbReference type="EMBL" id="MFD1874953.1"/>
    </source>
</evidence>
<proteinExistence type="predicted"/>
<gene>
    <name evidence="2" type="ORF">ACFSDX_21140</name>
</gene>
<dbReference type="Proteomes" id="UP001597197">
    <property type="component" value="Unassembled WGS sequence"/>
</dbReference>